<reference evidence="3 4" key="1">
    <citation type="submission" date="2019-11" db="EMBL/GenBank/DDBJ databases">
        <authorList>
            <person name="Holert J."/>
        </authorList>
    </citation>
    <scope>NUCLEOTIDE SEQUENCE [LARGE SCALE GENOMIC DNA]</scope>
    <source>
        <strain evidence="3">SB11_3</strain>
    </source>
</reference>
<dbReference type="Gene3D" id="1.20.144.10">
    <property type="entry name" value="Phosphatidic acid phosphatase type 2/haloperoxidase"/>
    <property type="match status" value="1"/>
</dbReference>
<evidence type="ECO:0000259" key="2">
    <source>
        <dbReference type="SMART" id="SM00014"/>
    </source>
</evidence>
<feature type="transmembrane region" description="Helical" evidence="1">
    <location>
        <begin position="185"/>
        <end position="203"/>
    </location>
</feature>
<feature type="transmembrane region" description="Helical" evidence="1">
    <location>
        <begin position="161"/>
        <end position="179"/>
    </location>
</feature>
<dbReference type="EMBL" id="CACSIO010000062">
    <property type="protein sequence ID" value="CAA0125621.1"/>
    <property type="molecule type" value="Genomic_DNA"/>
</dbReference>
<gene>
    <name evidence="3" type="ORF">OPDIPICF_03507</name>
</gene>
<dbReference type="InterPro" id="IPR036938">
    <property type="entry name" value="PAP2/HPO_sf"/>
</dbReference>
<organism evidence="3 4">
    <name type="scientific">BD1-7 clade bacterium</name>
    <dbReference type="NCBI Taxonomy" id="2029982"/>
    <lineage>
        <taxon>Bacteria</taxon>
        <taxon>Pseudomonadati</taxon>
        <taxon>Pseudomonadota</taxon>
        <taxon>Gammaproteobacteria</taxon>
        <taxon>Cellvibrionales</taxon>
        <taxon>Spongiibacteraceae</taxon>
        <taxon>BD1-7 clade</taxon>
    </lineage>
</organism>
<sequence length="210" mass="23553">MNAIRLSVLIAVSVVAIIISYVYLDRPIVHFFSAHDSRSMVIFHYFANTITQVIGVGIFVFSVVFAIRLLKKNTRPNDFPLFVVCMAVSMSQSFRAVLKPVFGRAWPDTFKHGNPSFLQDGVYGFHWFSANDVYQSFPSGHAAFISAFAISVALLYPRLRWFCALLMALVLTGQLIMYYHFLSDLIAGCLVGGFSALVCYGFYRSVEAKT</sequence>
<dbReference type="SMART" id="SM00014">
    <property type="entry name" value="acidPPc"/>
    <property type="match status" value="1"/>
</dbReference>
<keyword evidence="1" id="KW-0812">Transmembrane</keyword>
<accession>A0A5S9R1L2</accession>
<feature type="domain" description="Phosphatidic acid phosphatase type 2/haloperoxidase" evidence="2">
    <location>
        <begin position="79"/>
        <end position="200"/>
    </location>
</feature>
<feature type="transmembrane region" description="Helical" evidence="1">
    <location>
        <begin position="44"/>
        <end position="67"/>
    </location>
</feature>
<dbReference type="Pfam" id="PF01569">
    <property type="entry name" value="PAP2"/>
    <property type="match status" value="1"/>
</dbReference>
<dbReference type="AlphaFoldDB" id="A0A5S9R1L2"/>
<keyword evidence="1" id="KW-0472">Membrane</keyword>
<keyword evidence="1" id="KW-1133">Transmembrane helix</keyword>
<dbReference type="Proteomes" id="UP000441399">
    <property type="component" value="Unassembled WGS sequence"/>
</dbReference>
<feature type="transmembrane region" description="Helical" evidence="1">
    <location>
        <begin position="137"/>
        <end position="156"/>
    </location>
</feature>
<protein>
    <recommendedName>
        <fullName evidence="2">Phosphatidic acid phosphatase type 2/haloperoxidase domain-containing protein</fullName>
    </recommendedName>
</protein>
<evidence type="ECO:0000313" key="3">
    <source>
        <dbReference type="EMBL" id="CAA0125621.1"/>
    </source>
</evidence>
<proteinExistence type="predicted"/>
<evidence type="ECO:0000256" key="1">
    <source>
        <dbReference type="SAM" id="Phobius"/>
    </source>
</evidence>
<dbReference type="InterPro" id="IPR000326">
    <property type="entry name" value="PAP2/HPO"/>
</dbReference>
<feature type="transmembrane region" description="Helical" evidence="1">
    <location>
        <begin position="79"/>
        <end position="98"/>
    </location>
</feature>
<feature type="transmembrane region" description="Helical" evidence="1">
    <location>
        <begin position="7"/>
        <end position="24"/>
    </location>
</feature>
<evidence type="ECO:0000313" key="4">
    <source>
        <dbReference type="Proteomes" id="UP000441399"/>
    </source>
</evidence>
<dbReference type="OrthoDB" id="9780507at2"/>
<keyword evidence="4" id="KW-1185">Reference proteome</keyword>
<name>A0A5S9R1L2_9GAMM</name>
<dbReference type="SUPFAM" id="SSF48317">
    <property type="entry name" value="Acid phosphatase/Vanadium-dependent haloperoxidase"/>
    <property type="match status" value="1"/>
</dbReference>